<evidence type="ECO:0000256" key="1">
    <source>
        <dbReference type="SAM" id="Phobius"/>
    </source>
</evidence>
<feature type="transmembrane region" description="Helical" evidence="1">
    <location>
        <begin position="85"/>
        <end position="107"/>
    </location>
</feature>
<sequence>MTNCIRQHITAAFGEPPCNAGWLSGAVHRIMKGPDEQKGRIDDTMLEFLQGAAYGLFLTCPPWCLVGLVNPRLALPIEHPQRWRVLVRYGAVLPFISLLMWLTSLWGGFGPSLWGWLAGLVAIAVELPLERRWRRWRTRRQQRRFEAARRRERARAEAGVVELDPSRPPVGADEIVQALCRVKGELLGVERPELASRVDRLHGRYRHVNEVLESRFEPGELAFERARSLVEQVSLGAVDDFDAMVDRAKGIRGMDVDYVRSRLAKDAVRLSAEETEALRRRLALIEETEIALRRLAARNEAALTALDDAAVTLSRVVTGRPKAALGAERACDELRRFIEGAERYGQRQQPHSSD</sequence>
<protein>
    <submittedName>
        <fullName evidence="2">Cobyrinic acid a,c-diamide synthase</fullName>
    </submittedName>
</protein>
<dbReference type="GeneID" id="91011315"/>
<proteinExistence type="predicted"/>
<keyword evidence="1" id="KW-1133">Transmembrane helix</keyword>
<accession>A0ABZ0T8V7</accession>
<reference evidence="2 3" key="1">
    <citation type="submission" date="2023-11" db="EMBL/GenBank/DDBJ databases">
        <title>MicrobeMod: A computational toolkit for identifying prokaryotic methylation and restriction-modification with nanopore sequencing.</title>
        <authorList>
            <person name="Crits-Christoph A."/>
            <person name="Kang S.C."/>
            <person name="Lee H."/>
            <person name="Ostrov N."/>
        </authorList>
    </citation>
    <scope>NUCLEOTIDE SEQUENCE [LARGE SCALE GENOMIC DNA]</scope>
    <source>
        <strain evidence="2 3">ATCC 33173</strain>
    </source>
</reference>
<name>A0ABZ0T8V7_HALED</name>
<keyword evidence="1" id="KW-0812">Transmembrane</keyword>
<evidence type="ECO:0000313" key="2">
    <source>
        <dbReference type="EMBL" id="WPU46374.1"/>
    </source>
</evidence>
<feature type="transmembrane region" description="Helical" evidence="1">
    <location>
        <begin position="113"/>
        <end position="129"/>
    </location>
</feature>
<dbReference type="RefSeq" id="WP_013333669.1">
    <property type="nucleotide sequence ID" value="NC_014532.2"/>
</dbReference>
<organism evidence="2 3">
    <name type="scientific">Halomonas elongata (strain ATCC 33173 / DSM 2581 / NBRC 15536 / NCIMB 2198 / 1H9)</name>
    <dbReference type="NCBI Taxonomy" id="768066"/>
    <lineage>
        <taxon>Bacteria</taxon>
        <taxon>Pseudomonadati</taxon>
        <taxon>Pseudomonadota</taxon>
        <taxon>Gammaproteobacteria</taxon>
        <taxon>Oceanospirillales</taxon>
        <taxon>Halomonadaceae</taxon>
        <taxon>Halomonas</taxon>
    </lineage>
</organism>
<gene>
    <name evidence="2" type="ORF">SR933_14090</name>
</gene>
<evidence type="ECO:0000313" key="3">
    <source>
        <dbReference type="Proteomes" id="UP001322512"/>
    </source>
</evidence>
<keyword evidence="1" id="KW-0472">Membrane</keyword>
<dbReference type="Proteomes" id="UP001322512">
    <property type="component" value="Chromosome"/>
</dbReference>
<keyword evidence="3" id="KW-1185">Reference proteome</keyword>
<dbReference type="EMBL" id="CP139472">
    <property type="protein sequence ID" value="WPU46374.1"/>
    <property type="molecule type" value="Genomic_DNA"/>
</dbReference>